<dbReference type="InterPro" id="IPR049192">
    <property type="entry name" value="DUF4246_C"/>
</dbReference>
<evidence type="ECO:0000313" key="3">
    <source>
        <dbReference type="EMBL" id="GGK40354.1"/>
    </source>
</evidence>
<sequence length="495" mass="56011">MTELAPFPLPFRVDYLVAVAPPKTVRELEMTRLSAGIRSKPQWHEKMLDAGIVARWSREASEQGATDDQIAFVLAELGYYALRRDAATGIEVAAVDGVWQSDSLIGDELRDRLRAAVAVLEDVPAAEEDWHPGSKGQVLDLVHPSLYCRVRGVSQPESAPWPQLAEDEATYALSPKFQWLPTDVDVDVEGGPVFLSYVNNVDPARHHALDKLLPEVFTKVLPLFSNVLGDLQHPRPPRIEVDPWSWYGDSEPQEPEDDDEEGTLYEAYEAAWDEWWANRRPAQPDAPEFVMPELPIPVALNGRRLQVIVKLANIHLTPDNPEYPGGSWHVEAMLNERIVSTAIYYWNSSNITESKLGFRAAIDDPAYQQSDTNGVRDIFGLNDEDPLNQELGSVRTPEGRCIAFPNIYQHRVAPFRLADEARPGHRKILAFFLVDPTVTITSTSDIPPQQPWAPTSTMSRAQAMEFREQLMHERKYFVDEHNDDIYEREFSLCEH</sequence>
<dbReference type="Proteomes" id="UP000612956">
    <property type="component" value="Unassembled WGS sequence"/>
</dbReference>
<evidence type="ECO:0000259" key="2">
    <source>
        <dbReference type="Pfam" id="PF21666"/>
    </source>
</evidence>
<accession>A0A917QB04</accession>
<evidence type="ECO:0008006" key="5">
    <source>
        <dbReference type="Google" id="ProtNLM"/>
    </source>
</evidence>
<feature type="domain" description="DUF4246" evidence="2">
    <location>
        <begin position="6"/>
        <end position="59"/>
    </location>
</feature>
<dbReference type="EMBL" id="BMMW01000001">
    <property type="protein sequence ID" value="GGK40354.1"/>
    <property type="molecule type" value="Genomic_DNA"/>
</dbReference>
<dbReference type="PANTHER" id="PTHR33119:SF1">
    <property type="entry name" value="FE2OG DIOXYGENASE DOMAIN-CONTAINING PROTEIN"/>
    <property type="match status" value="1"/>
</dbReference>
<dbReference type="RefSeq" id="WP_188827597.1">
    <property type="nucleotide sequence ID" value="NZ_BMMW01000001.1"/>
</dbReference>
<dbReference type="InterPro" id="IPR025340">
    <property type="entry name" value="DUF4246"/>
</dbReference>
<keyword evidence="4" id="KW-1185">Reference proteome</keyword>
<dbReference type="AlphaFoldDB" id="A0A917QB04"/>
<dbReference type="Pfam" id="PF21666">
    <property type="entry name" value="DUF4246_N"/>
    <property type="match status" value="1"/>
</dbReference>
<evidence type="ECO:0000259" key="1">
    <source>
        <dbReference type="Pfam" id="PF14033"/>
    </source>
</evidence>
<name>A0A917QB04_9NOCA</name>
<reference evidence="3" key="1">
    <citation type="journal article" date="2014" name="Int. J. Syst. Evol. Microbiol.">
        <title>Complete genome sequence of Corynebacterium casei LMG S-19264T (=DSM 44701T), isolated from a smear-ripened cheese.</title>
        <authorList>
            <consortium name="US DOE Joint Genome Institute (JGI-PGF)"/>
            <person name="Walter F."/>
            <person name="Albersmeier A."/>
            <person name="Kalinowski J."/>
            <person name="Ruckert C."/>
        </authorList>
    </citation>
    <scope>NUCLEOTIDE SEQUENCE</scope>
    <source>
        <strain evidence="3">CGMCC 4.7278</strain>
    </source>
</reference>
<dbReference type="InterPro" id="IPR049207">
    <property type="entry name" value="DUF4246_N"/>
</dbReference>
<feature type="domain" description="DUF4246" evidence="1">
    <location>
        <begin position="69"/>
        <end position="451"/>
    </location>
</feature>
<reference evidence="3" key="2">
    <citation type="submission" date="2020-09" db="EMBL/GenBank/DDBJ databases">
        <authorList>
            <person name="Sun Q."/>
            <person name="Zhou Y."/>
        </authorList>
    </citation>
    <scope>NUCLEOTIDE SEQUENCE</scope>
    <source>
        <strain evidence="3">CGMCC 4.7278</strain>
    </source>
</reference>
<proteinExistence type="predicted"/>
<organism evidence="3 4">
    <name type="scientific">Nocardia camponoti</name>
    <dbReference type="NCBI Taxonomy" id="1616106"/>
    <lineage>
        <taxon>Bacteria</taxon>
        <taxon>Bacillati</taxon>
        <taxon>Actinomycetota</taxon>
        <taxon>Actinomycetes</taxon>
        <taxon>Mycobacteriales</taxon>
        <taxon>Nocardiaceae</taxon>
        <taxon>Nocardia</taxon>
    </lineage>
</organism>
<comment type="caution">
    <text evidence="3">The sequence shown here is derived from an EMBL/GenBank/DDBJ whole genome shotgun (WGS) entry which is preliminary data.</text>
</comment>
<evidence type="ECO:0000313" key="4">
    <source>
        <dbReference type="Proteomes" id="UP000612956"/>
    </source>
</evidence>
<protein>
    <recommendedName>
        <fullName evidence="5">DUF4246 family protein</fullName>
    </recommendedName>
</protein>
<dbReference type="PANTHER" id="PTHR33119">
    <property type="entry name" value="IFI3P"/>
    <property type="match status" value="1"/>
</dbReference>
<dbReference type="Pfam" id="PF14033">
    <property type="entry name" value="DUF4246"/>
    <property type="match status" value="1"/>
</dbReference>
<gene>
    <name evidence="3" type="ORF">GCM10011591_10030</name>
</gene>